<name>A0A8F2D9K3_9CAUD</name>
<protein>
    <submittedName>
        <fullName evidence="1">Uncharacterized protein</fullName>
    </submittedName>
</protein>
<keyword evidence="2" id="KW-1185">Reference proteome</keyword>
<sequence length="77" mass="8352">MQAATALNRMGIGSTILTTAHLWTPCTVTDYSVTERTVTVAVGEPIVGIKRPVETFDFDEISHIYAGGMYVYVGEVV</sequence>
<proteinExistence type="predicted"/>
<reference evidence="1" key="1">
    <citation type="submission" date="2021-04" db="EMBL/GenBank/DDBJ databases">
        <authorList>
            <person name="Barnhill K.B."/>
            <person name="Biggs A.M."/>
            <person name="Bland J."/>
            <person name="Choudhary H.M."/>
            <person name="Crogan R.E."/>
            <person name="Finocchiaro A.B."/>
            <person name="Franco V."/>
            <person name="Fuller T.A."/>
            <person name="Hanwacker C.G."/>
            <person name="Howard Z.E."/>
            <person name="Iqbal M."/>
            <person name="Mathew A.M."/>
            <person name="Miller S."/>
            <person name="Padhye S."/>
            <person name="Rainey E."/>
            <person name="Rodriguez A."/>
            <person name="Stewart E."/>
            <person name="Otero L.A."/>
            <person name="Chase M.A."/>
            <person name="Pollenz R.S."/>
            <person name="Garlena R.A."/>
            <person name="Russell D.A."/>
            <person name="Jacobs-Sera D."/>
            <person name="Hatfull G.F."/>
        </authorList>
    </citation>
    <scope>NUCLEOTIDE SEQUENCE</scope>
</reference>
<dbReference type="Proteomes" id="UP000683422">
    <property type="component" value="Segment"/>
</dbReference>
<dbReference type="KEGG" id="vg:80020562"/>
<evidence type="ECO:0000313" key="1">
    <source>
        <dbReference type="EMBL" id="QWS68265.1"/>
    </source>
</evidence>
<gene>
    <name evidence="1" type="primary">149</name>
    <name evidence="1" type="ORF">SEA_VANLEE_149</name>
</gene>
<accession>A0A8F2D9K3</accession>
<dbReference type="EMBL" id="MZ028627">
    <property type="protein sequence ID" value="QWS68265.1"/>
    <property type="molecule type" value="Genomic_DNA"/>
</dbReference>
<evidence type="ECO:0000313" key="2">
    <source>
        <dbReference type="Proteomes" id="UP000683422"/>
    </source>
</evidence>
<dbReference type="GeneID" id="80020562"/>
<organism evidence="1 2">
    <name type="scientific">Gordonia phage VanLee</name>
    <dbReference type="NCBI Taxonomy" id="2845816"/>
    <lineage>
        <taxon>Viruses</taxon>
        <taxon>Duplodnaviria</taxon>
        <taxon>Heunggongvirae</taxon>
        <taxon>Uroviricota</taxon>
        <taxon>Caudoviricetes</taxon>
        <taxon>Kruegerviridae</taxon>
        <taxon>Vanleevirus</taxon>
        <taxon>Vanleevirus vanlee</taxon>
    </lineage>
</organism>
<dbReference type="RefSeq" id="YP_010755889.1">
    <property type="nucleotide sequence ID" value="NC_073474.1"/>
</dbReference>